<keyword evidence="13" id="KW-1185">Reference proteome</keyword>
<evidence type="ECO:0000256" key="8">
    <source>
        <dbReference type="ARBA" id="ARBA00023136"/>
    </source>
</evidence>
<evidence type="ECO:0000256" key="6">
    <source>
        <dbReference type="ARBA" id="ARBA00023015"/>
    </source>
</evidence>
<keyword evidence="9" id="KW-0804">Transcription</keyword>
<evidence type="ECO:0000313" key="13">
    <source>
        <dbReference type="Proteomes" id="UP000038045"/>
    </source>
</evidence>
<evidence type="ECO:0000256" key="11">
    <source>
        <dbReference type="SAM" id="MobiDB-lite"/>
    </source>
</evidence>
<evidence type="ECO:0000256" key="4">
    <source>
        <dbReference type="ARBA" id="ARBA00022824"/>
    </source>
</evidence>
<feature type="domain" description="BHLH" evidence="12">
    <location>
        <begin position="388"/>
        <end position="438"/>
    </location>
</feature>
<dbReference type="GO" id="GO:0000981">
    <property type="term" value="F:DNA-binding transcription factor activity, RNA polymerase II-specific"/>
    <property type="evidence" value="ECO:0007669"/>
    <property type="project" value="TreeGrafter"/>
</dbReference>
<evidence type="ECO:0000256" key="2">
    <source>
        <dbReference type="ARBA" id="ARBA00004477"/>
    </source>
</evidence>
<dbReference type="GO" id="GO:0000978">
    <property type="term" value="F:RNA polymerase II cis-regulatory region sequence-specific DNA binding"/>
    <property type="evidence" value="ECO:0007669"/>
    <property type="project" value="TreeGrafter"/>
</dbReference>
<evidence type="ECO:0000256" key="3">
    <source>
        <dbReference type="ARBA" id="ARBA00022692"/>
    </source>
</evidence>
<keyword evidence="4" id="KW-0256">Endoplasmic reticulum</keyword>
<keyword evidence="5" id="KW-1133">Transmembrane helix</keyword>
<dbReference type="Gene3D" id="4.10.280.10">
    <property type="entry name" value="Helix-loop-helix DNA-binding domain"/>
    <property type="match status" value="1"/>
</dbReference>
<dbReference type="InterPro" id="IPR011598">
    <property type="entry name" value="bHLH_dom"/>
</dbReference>
<dbReference type="SMART" id="SM00353">
    <property type="entry name" value="HLH"/>
    <property type="match status" value="1"/>
</dbReference>
<dbReference type="STRING" id="131310.A0A0N4ZG72"/>
<keyword evidence="10" id="KW-0539">Nucleus</keyword>
<dbReference type="Pfam" id="PF00010">
    <property type="entry name" value="HLH"/>
    <property type="match status" value="1"/>
</dbReference>
<dbReference type="PANTHER" id="PTHR46062">
    <property type="entry name" value="STEROL REGULATORY ELEMENT-BINDING PROTEIN"/>
    <property type="match status" value="1"/>
</dbReference>
<dbReference type="Proteomes" id="UP000038045">
    <property type="component" value="Unplaced"/>
</dbReference>
<dbReference type="WBParaSite" id="PTRK_0000674900.1">
    <property type="protein sequence ID" value="PTRK_0000674900.1"/>
    <property type="gene ID" value="PTRK_0000674900"/>
</dbReference>
<dbReference type="InterPro" id="IPR036638">
    <property type="entry name" value="HLH_DNA-bd_sf"/>
</dbReference>
<keyword evidence="8" id="KW-0472">Membrane</keyword>
<feature type="compositionally biased region" description="Basic and acidic residues" evidence="11">
    <location>
        <begin position="371"/>
        <end position="385"/>
    </location>
</feature>
<organism evidence="13 14">
    <name type="scientific">Parastrongyloides trichosuri</name>
    <name type="common">Possum-specific nematode worm</name>
    <dbReference type="NCBI Taxonomy" id="131310"/>
    <lineage>
        <taxon>Eukaryota</taxon>
        <taxon>Metazoa</taxon>
        <taxon>Ecdysozoa</taxon>
        <taxon>Nematoda</taxon>
        <taxon>Chromadorea</taxon>
        <taxon>Rhabditida</taxon>
        <taxon>Tylenchina</taxon>
        <taxon>Panagrolaimomorpha</taxon>
        <taxon>Strongyloidoidea</taxon>
        <taxon>Strongyloididae</taxon>
        <taxon>Parastrongyloides</taxon>
    </lineage>
</organism>
<feature type="compositionally biased region" description="Acidic residues" evidence="11">
    <location>
        <begin position="331"/>
        <end position="356"/>
    </location>
</feature>
<feature type="compositionally biased region" description="Low complexity" evidence="11">
    <location>
        <begin position="199"/>
        <end position="209"/>
    </location>
</feature>
<feature type="region of interest" description="Disordered" evidence="11">
    <location>
        <begin position="188"/>
        <end position="209"/>
    </location>
</feature>
<dbReference type="AlphaFoldDB" id="A0A0N4ZG72"/>
<evidence type="ECO:0000256" key="7">
    <source>
        <dbReference type="ARBA" id="ARBA00023125"/>
    </source>
</evidence>
<dbReference type="GO" id="GO:0005634">
    <property type="term" value="C:nucleus"/>
    <property type="evidence" value="ECO:0007669"/>
    <property type="project" value="UniProtKB-SubCell"/>
</dbReference>
<evidence type="ECO:0000256" key="10">
    <source>
        <dbReference type="ARBA" id="ARBA00023242"/>
    </source>
</evidence>
<keyword evidence="6" id="KW-0805">Transcription regulation</keyword>
<evidence type="ECO:0000313" key="14">
    <source>
        <dbReference type="WBParaSite" id="PTRK_0000674900.1"/>
    </source>
</evidence>
<proteinExistence type="predicted"/>
<dbReference type="PROSITE" id="PS50888">
    <property type="entry name" value="BHLH"/>
    <property type="match status" value="1"/>
</dbReference>
<evidence type="ECO:0000256" key="9">
    <source>
        <dbReference type="ARBA" id="ARBA00023163"/>
    </source>
</evidence>
<name>A0A0N4ZG72_PARTI</name>
<comment type="subcellular location">
    <subcellularLocation>
        <location evidence="2">Endoplasmic reticulum membrane</location>
        <topology evidence="2">Multi-pass membrane protein</topology>
    </subcellularLocation>
    <subcellularLocation>
        <location evidence="1">Nucleus</location>
    </subcellularLocation>
</comment>
<sequence>MISDSIKSTNYEYFHNNNPTLDGGNFNASYVKPDELDALMNKDNLLNVLQPEGLKEINNIVDSIKNDELNMYSNNTLMEIPLSSESGGNNNFQNFKDYRNQYSEGQSLQQLPPIECAFTNYYNTSNSVNHERNFYMNETNGYREGNLFEYTPSNMKINSNGYQAQTFSPFLQGPPDFYTHNNYNYKNDGFSPQNNTNMSSPLSFSSFSSDSLDQQNIDYTSINSSPMSNESLYHSANSWPTSQSSLSINGITRNSVENFENINIDNTTNNNHGNEINMTSNLCLDEENNIDDMYGDNSDDKIENLIREKPMKLRRSEYLFSKKNIKRNDLYTEDFGEDDEDNDMDDDEDEKMEDNENEKNDKRSKSNRSSGKKDGKDINNEFKRPKTERRKAHNLIEKKYRCSINVQINQLKEMVAKKDEKLSKSATLKKAVDKLHWLMEENEQLYSEIDVLKKTLKKVYESNKKLRNNMIDKKYIHKSPSNSDYFSGSDTASPPINNENNLRRYNYSQMQPPTLINKFGIPIPEVSLNKTRKQMKKVMDNKSRVSLCIFMFCMIIFNPISIFSSTTNLNESSIDRESHFDITKNFTSTNILAFSHRIINEINNQTVLKGVEMAAMVNETANKARHWYQNNIMKNTYIWGMNAVIIISILYKLLVSGEPVTDYNSPYWDSFIRFKKSASTAISKGNYERAEKYLLSGLDMLGRPIPNRGFDELLTVFWQIIRHLLNSVWVGRYFSRRKRSPTQLRDAVCKSHAATALVYHQLHQLHLIREDSKTGNNLRGLNLVLSAVNLSESAGISNDRLTHAQRADIYINAAIRARLSLPRYIGNLIGKYFMRRARRHVKKASSKNEKFMSLNWVFTSQGKKFLSDITKVHNIIKNVNFDSSFKTYFCNNYSKESMKPLNHLTIAFKADLIEQLVDKYQITKKSSTNSNLFNISEIIQLLLSISSCPHDHAHTNSIDCNDASLCDWNTIFDNFEFSDEVASWWAHLLSAALYWKSGNKIKAQSHYAVVIKAPKEMKDCGYTFATVLAFCTKKMSIDDSFNPQFSEATIYYCMKGIDYINEELRKNSSLTFVDDSFKRIFDKTRFITLEWYLSCLLGVWYSKLRLNSPFWNQPIRHNTLVGVYKTLLNIYNNFRANYHDEDNGLLMKYEFYKFCCYLMEAETQESIAVTYGNFLDKFKAFYNQSSISNLPSLLHFLKYFVTQEKVHLSSFLQYHTNVHFKIIKKLKDELKHISFTDDVSLYTKKNF</sequence>
<evidence type="ECO:0000256" key="5">
    <source>
        <dbReference type="ARBA" id="ARBA00022989"/>
    </source>
</evidence>
<feature type="region of interest" description="Disordered" evidence="11">
    <location>
        <begin position="331"/>
        <end position="394"/>
    </location>
</feature>
<evidence type="ECO:0000256" key="1">
    <source>
        <dbReference type="ARBA" id="ARBA00004123"/>
    </source>
</evidence>
<keyword evidence="3" id="KW-0812">Transmembrane</keyword>
<evidence type="ECO:0000259" key="12">
    <source>
        <dbReference type="PROSITE" id="PS50888"/>
    </source>
</evidence>
<keyword evidence="7" id="KW-0238">DNA-binding</keyword>
<feature type="compositionally biased region" description="Polar residues" evidence="11">
    <location>
        <begin position="188"/>
        <end position="198"/>
    </location>
</feature>
<protein>
    <submittedName>
        <fullName evidence="14">BHLH domain-containing protein</fullName>
    </submittedName>
</protein>
<dbReference type="GO" id="GO:0005789">
    <property type="term" value="C:endoplasmic reticulum membrane"/>
    <property type="evidence" value="ECO:0007669"/>
    <property type="project" value="UniProtKB-SubCell"/>
</dbReference>
<dbReference type="PANTHER" id="PTHR46062:SF1">
    <property type="entry name" value="LP12374P"/>
    <property type="match status" value="1"/>
</dbReference>
<reference evidence="14" key="1">
    <citation type="submission" date="2017-02" db="UniProtKB">
        <authorList>
            <consortium name="WormBaseParasite"/>
        </authorList>
    </citation>
    <scope>IDENTIFICATION</scope>
</reference>
<dbReference type="SUPFAM" id="SSF47459">
    <property type="entry name" value="HLH, helix-loop-helix DNA-binding domain"/>
    <property type="match status" value="1"/>
</dbReference>
<accession>A0A0N4ZG72</accession>
<dbReference type="GO" id="GO:0046983">
    <property type="term" value="F:protein dimerization activity"/>
    <property type="evidence" value="ECO:0007669"/>
    <property type="project" value="InterPro"/>
</dbReference>